<gene>
    <name evidence="1" type="ORF">FYJ83_10025</name>
</gene>
<reference evidence="1 2" key="1">
    <citation type="submission" date="2019-09" db="EMBL/GenBank/DDBJ databases">
        <title>In-depth cultivation of the pig gut microbiome towards novel bacterial diversity and tailored functional studies.</title>
        <authorList>
            <person name="Wylensek D."/>
            <person name="Hitch T.C.A."/>
            <person name="Clavel T."/>
        </authorList>
    </citation>
    <scope>NUCLEOTIDE SEQUENCE [LARGE SCALE GENOMIC DNA]</scope>
    <source>
        <strain evidence="1 2">WCA3-693-APC-4?</strain>
    </source>
</reference>
<sequence length="78" mass="9264">MDNLKKWDFIKVIDFNRKELKEEEMSQFMEADGIIVNTFSDSGYRHDVVFFNMNLQKKAMDNGGILWRDEDLEKLEGV</sequence>
<dbReference type="AlphaFoldDB" id="A0A6N7XWH5"/>
<evidence type="ECO:0000313" key="1">
    <source>
        <dbReference type="EMBL" id="MSU01803.1"/>
    </source>
</evidence>
<keyword evidence="2" id="KW-1185">Reference proteome</keyword>
<evidence type="ECO:0000313" key="2">
    <source>
        <dbReference type="Proteomes" id="UP000469523"/>
    </source>
</evidence>
<name>A0A6N7XWH5_9FIRM</name>
<accession>A0A6N7XWH5</accession>
<proteinExistence type="predicted"/>
<organism evidence="1 2">
    <name type="scientific">Tissierella pigra</name>
    <dbReference type="NCBI Taxonomy" id="2607614"/>
    <lineage>
        <taxon>Bacteria</taxon>
        <taxon>Bacillati</taxon>
        <taxon>Bacillota</taxon>
        <taxon>Tissierellia</taxon>
        <taxon>Tissierellales</taxon>
        <taxon>Tissierellaceae</taxon>
        <taxon>Tissierella</taxon>
    </lineage>
</organism>
<dbReference type="Proteomes" id="UP000469523">
    <property type="component" value="Unassembled WGS sequence"/>
</dbReference>
<comment type="caution">
    <text evidence="1">The sequence shown here is derived from an EMBL/GenBank/DDBJ whole genome shotgun (WGS) entry which is preliminary data.</text>
</comment>
<protein>
    <submittedName>
        <fullName evidence="1">Uncharacterized protein</fullName>
    </submittedName>
</protein>
<dbReference type="EMBL" id="VUNQ01000019">
    <property type="protein sequence ID" value="MSU01803.1"/>
    <property type="molecule type" value="Genomic_DNA"/>
</dbReference>
<dbReference type="RefSeq" id="WP_154440228.1">
    <property type="nucleotide sequence ID" value="NZ_VUNQ01000019.1"/>
</dbReference>